<dbReference type="HOGENOM" id="CLU_026463_0_0_1"/>
<dbReference type="GO" id="GO:0000127">
    <property type="term" value="C:transcription factor TFIIIC complex"/>
    <property type="evidence" value="ECO:0007669"/>
    <property type="project" value="InterPro"/>
</dbReference>
<dbReference type="GO" id="GO:0001002">
    <property type="term" value="F:RNA polymerase III type 1 promoter sequence-specific DNA binding"/>
    <property type="evidence" value="ECO:0007669"/>
    <property type="project" value="TreeGrafter"/>
</dbReference>
<dbReference type="KEGG" id="lgi:LOTGIDRAFT_229926"/>
<dbReference type="Gene3D" id="3.30.200.160">
    <property type="entry name" value="TFIIIC, subcomplex tauA, subunit Sfc1, barrel domain"/>
    <property type="match status" value="1"/>
</dbReference>
<comment type="subcellular location">
    <subcellularLocation>
        <location evidence="1">Nucleus</location>
    </subcellularLocation>
</comment>
<dbReference type="GO" id="GO:0001003">
    <property type="term" value="F:RNA polymerase III type 2 promoter sequence-specific DNA binding"/>
    <property type="evidence" value="ECO:0007669"/>
    <property type="project" value="TreeGrafter"/>
</dbReference>
<dbReference type="InterPro" id="IPR040454">
    <property type="entry name" value="TF_IIIC_Tfc1/Sfc1"/>
</dbReference>
<dbReference type="RefSeq" id="XP_009044341.1">
    <property type="nucleotide sequence ID" value="XM_009046093.1"/>
</dbReference>
<protein>
    <recommendedName>
        <fullName evidence="10">Transcription factor IIIC subunit 5 HTH domain-containing protein</fullName>
    </recommendedName>
</protein>
<keyword evidence="2" id="KW-0238">DNA-binding</keyword>
<dbReference type="InterPro" id="IPR041499">
    <property type="entry name" value="Tfc1/Sfc1_N"/>
</dbReference>
<feature type="compositionally biased region" description="Acidic residues" evidence="5">
    <location>
        <begin position="515"/>
        <end position="548"/>
    </location>
</feature>
<evidence type="ECO:0000256" key="5">
    <source>
        <dbReference type="SAM" id="MobiDB-lite"/>
    </source>
</evidence>
<evidence type="ECO:0000313" key="9">
    <source>
        <dbReference type="Proteomes" id="UP000030746"/>
    </source>
</evidence>
<evidence type="ECO:0008006" key="10">
    <source>
        <dbReference type="Google" id="ProtNLM"/>
    </source>
</evidence>
<dbReference type="InterPro" id="IPR019136">
    <property type="entry name" value="TF_IIIC_su-5_HTH"/>
</dbReference>
<dbReference type="OrthoDB" id="5598268at2759"/>
<dbReference type="PANTHER" id="PTHR13230">
    <property type="entry name" value="GENERAL TRANSCRIPTION FACTOR IIIC, POLYPEPTIDE 5"/>
    <property type="match status" value="1"/>
</dbReference>
<dbReference type="EMBL" id="KB199651">
    <property type="protein sequence ID" value="ESP04832.1"/>
    <property type="molecule type" value="Genomic_DNA"/>
</dbReference>
<feature type="region of interest" description="Disordered" evidence="5">
    <location>
        <begin position="487"/>
        <end position="548"/>
    </location>
</feature>
<dbReference type="AlphaFoldDB" id="V4BG97"/>
<evidence type="ECO:0000313" key="8">
    <source>
        <dbReference type="EMBL" id="ESP04832.1"/>
    </source>
</evidence>
<keyword evidence="9" id="KW-1185">Reference proteome</keyword>
<keyword evidence="4" id="KW-0539">Nucleus</keyword>
<dbReference type="PANTHER" id="PTHR13230:SF5">
    <property type="entry name" value="GENERAL TRANSCRIPTION FACTOR 3C POLYPEPTIDE 5"/>
    <property type="match status" value="1"/>
</dbReference>
<dbReference type="Proteomes" id="UP000030746">
    <property type="component" value="Unassembled WGS sequence"/>
</dbReference>
<feature type="domain" description="Transcription factor IIIC subunit Tfc1/Sfc1 triple barrel" evidence="7">
    <location>
        <begin position="31"/>
        <end position="139"/>
    </location>
</feature>
<dbReference type="GO" id="GO:0005634">
    <property type="term" value="C:nucleus"/>
    <property type="evidence" value="ECO:0007669"/>
    <property type="project" value="UniProtKB-SubCell"/>
</dbReference>
<dbReference type="InterPro" id="IPR042536">
    <property type="entry name" value="TFIIIC_tauA_Sfc1"/>
</dbReference>
<feature type="domain" description="Transcription factor IIIC subunit 5 HTH" evidence="6">
    <location>
        <begin position="175"/>
        <end position="329"/>
    </location>
</feature>
<sequence length="548" mass="63581">MATGSNDADDGKWASSDNAIDVDFDKFKKFVCIQHPAVVENVDKAFDTLGGLKTVGKTCQNPNKRLELKWRPEDIYCKPTYGNRVNKDSLVMKVRRRRRKKKNEGMNDGEEYEYEYQIEVLGMINVYYDFQNMCDFQYLPTIQKLGQKPVSLLNQLKISDFVKQKEYLERDVPLFMPPVIFARMDVPADYLFRQNQFHGTGDKNSDLETQENLIGTSRRKRTIFTIFVGYHDATPTGPMEGASSALHSKVKNLAEAKQVVEEFFKERPIWSKNALRYRLDPKYLARLKFVLPLVSYFMTTGPWRVLWVKFGYDPRTDPKAKIYQTLDFRRRQRGAGDCMPIGHKRSTYTYSLPTAVNKPRCTIAQISTANLESNKPTKETPSQFLESTYKFRADVLPPYRQMFYQICDIEDDKVQELLSQNNAQETVCDEKEGWCIPDFCDLSRDILYGHVENIIAKTSFSIPSDASRRSRHVVAKMREFQLLEAASEEDFEDTVTAGQRKETEEHDDHFREEGPWENEDGEFEEEDEGDYEDAGDDNEMDTEMIDCV</sequence>
<proteinExistence type="predicted"/>
<evidence type="ECO:0000256" key="4">
    <source>
        <dbReference type="ARBA" id="ARBA00023242"/>
    </source>
</evidence>
<name>V4BG97_LOTGI</name>
<evidence type="ECO:0000259" key="7">
    <source>
        <dbReference type="Pfam" id="PF17682"/>
    </source>
</evidence>
<dbReference type="OMA" id="PPEYFVR"/>
<evidence type="ECO:0000256" key="3">
    <source>
        <dbReference type="ARBA" id="ARBA00023163"/>
    </source>
</evidence>
<dbReference type="STRING" id="225164.V4BG97"/>
<dbReference type="FunFam" id="3.30.200.160:FF:000002">
    <property type="entry name" value="Transcription factor IIIC, subunit 5"/>
    <property type="match status" value="1"/>
</dbReference>
<dbReference type="Pfam" id="PF17682">
    <property type="entry name" value="Tau95_N"/>
    <property type="match status" value="1"/>
</dbReference>
<gene>
    <name evidence="8" type="ORF">LOTGIDRAFT_229926</name>
</gene>
<evidence type="ECO:0000256" key="1">
    <source>
        <dbReference type="ARBA" id="ARBA00004123"/>
    </source>
</evidence>
<accession>V4BG97</accession>
<dbReference type="CTD" id="20248148"/>
<evidence type="ECO:0000256" key="2">
    <source>
        <dbReference type="ARBA" id="ARBA00023125"/>
    </source>
</evidence>
<dbReference type="Pfam" id="PF09734">
    <property type="entry name" value="Tau95"/>
    <property type="match status" value="1"/>
</dbReference>
<evidence type="ECO:0000259" key="6">
    <source>
        <dbReference type="Pfam" id="PF09734"/>
    </source>
</evidence>
<dbReference type="GeneID" id="20248148"/>
<keyword evidence="3" id="KW-0804">Transcription</keyword>
<dbReference type="GO" id="GO:0006384">
    <property type="term" value="P:transcription initiation at RNA polymerase III promoter"/>
    <property type="evidence" value="ECO:0007669"/>
    <property type="project" value="InterPro"/>
</dbReference>
<organism evidence="8 9">
    <name type="scientific">Lottia gigantea</name>
    <name type="common">Giant owl limpet</name>
    <dbReference type="NCBI Taxonomy" id="225164"/>
    <lineage>
        <taxon>Eukaryota</taxon>
        <taxon>Metazoa</taxon>
        <taxon>Spiralia</taxon>
        <taxon>Lophotrochozoa</taxon>
        <taxon>Mollusca</taxon>
        <taxon>Gastropoda</taxon>
        <taxon>Patellogastropoda</taxon>
        <taxon>Lottioidea</taxon>
        <taxon>Lottiidae</taxon>
        <taxon>Lottia</taxon>
    </lineage>
</organism>
<feature type="compositionally biased region" description="Basic and acidic residues" evidence="5">
    <location>
        <begin position="499"/>
        <end position="514"/>
    </location>
</feature>
<reference evidence="8 9" key="1">
    <citation type="journal article" date="2013" name="Nature">
        <title>Insights into bilaterian evolution from three spiralian genomes.</title>
        <authorList>
            <person name="Simakov O."/>
            <person name="Marletaz F."/>
            <person name="Cho S.J."/>
            <person name="Edsinger-Gonzales E."/>
            <person name="Havlak P."/>
            <person name="Hellsten U."/>
            <person name="Kuo D.H."/>
            <person name="Larsson T."/>
            <person name="Lv J."/>
            <person name="Arendt D."/>
            <person name="Savage R."/>
            <person name="Osoegawa K."/>
            <person name="de Jong P."/>
            <person name="Grimwood J."/>
            <person name="Chapman J.A."/>
            <person name="Shapiro H."/>
            <person name="Aerts A."/>
            <person name="Otillar R.P."/>
            <person name="Terry A.Y."/>
            <person name="Boore J.L."/>
            <person name="Grigoriev I.V."/>
            <person name="Lindberg D.R."/>
            <person name="Seaver E.C."/>
            <person name="Weisblat D.A."/>
            <person name="Putnam N.H."/>
            <person name="Rokhsar D.S."/>
        </authorList>
    </citation>
    <scope>NUCLEOTIDE SEQUENCE [LARGE SCALE GENOMIC DNA]</scope>
</reference>